<gene>
    <name evidence="2" type="ORF">LCGC14_2365040</name>
</gene>
<dbReference type="InterPro" id="IPR011604">
    <property type="entry name" value="PDDEXK-like_dom_sf"/>
</dbReference>
<feature type="domain" description="YqaJ viral recombinase" evidence="1">
    <location>
        <begin position="8"/>
        <end position="122"/>
    </location>
</feature>
<evidence type="ECO:0000259" key="1">
    <source>
        <dbReference type="Pfam" id="PF09588"/>
    </source>
</evidence>
<dbReference type="InterPro" id="IPR019080">
    <property type="entry name" value="YqaJ_viral_recombinase"/>
</dbReference>
<dbReference type="InterPro" id="IPR011335">
    <property type="entry name" value="Restrct_endonuc-II-like"/>
</dbReference>
<comment type="caution">
    <text evidence="2">The sequence shown here is derived from an EMBL/GenBank/DDBJ whole genome shotgun (WGS) entry which is preliminary data.</text>
</comment>
<reference evidence="2" key="1">
    <citation type="journal article" date="2015" name="Nature">
        <title>Complex archaea that bridge the gap between prokaryotes and eukaryotes.</title>
        <authorList>
            <person name="Spang A."/>
            <person name="Saw J.H."/>
            <person name="Jorgensen S.L."/>
            <person name="Zaremba-Niedzwiedzka K."/>
            <person name="Martijn J."/>
            <person name="Lind A.E."/>
            <person name="van Eijk R."/>
            <person name="Schleper C."/>
            <person name="Guy L."/>
            <person name="Ettema T.J."/>
        </authorList>
    </citation>
    <scope>NUCLEOTIDE SEQUENCE</scope>
</reference>
<sequence>MSLTLEQLKDRQSGFGGSDAATVLGVNPFMTATELYESKIYEITEVGEPTPQQERGNVLEPVAADRYVLKTGREIVERKQKRHPDFPFMIGNVDREIIGGDGVDSPGILEIKCPGLQIMAKVKAHGL</sequence>
<dbReference type="EMBL" id="LAZR01034735">
    <property type="protein sequence ID" value="KKL44504.1"/>
    <property type="molecule type" value="Genomic_DNA"/>
</dbReference>
<proteinExistence type="predicted"/>
<evidence type="ECO:0000313" key="2">
    <source>
        <dbReference type="EMBL" id="KKL44504.1"/>
    </source>
</evidence>
<dbReference type="Gene3D" id="3.90.320.10">
    <property type="match status" value="1"/>
</dbReference>
<organism evidence="2">
    <name type="scientific">marine sediment metagenome</name>
    <dbReference type="NCBI Taxonomy" id="412755"/>
    <lineage>
        <taxon>unclassified sequences</taxon>
        <taxon>metagenomes</taxon>
        <taxon>ecological metagenomes</taxon>
    </lineage>
</organism>
<dbReference type="Pfam" id="PF09588">
    <property type="entry name" value="YqaJ"/>
    <property type="match status" value="1"/>
</dbReference>
<accession>A0A0F9C5Q0</accession>
<feature type="non-terminal residue" evidence="2">
    <location>
        <position position="127"/>
    </location>
</feature>
<name>A0A0F9C5Q0_9ZZZZ</name>
<protein>
    <recommendedName>
        <fullName evidence="1">YqaJ viral recombinase domain-containing protein</fullName>
    </recommendedName>
</protein>
<dbReference type="AlphaFoldDB" id="A0A0F9C5Q0"/>
<dbReference type="SUPFAM" id="SSF52980">
    <property type="entry name" value="Restriction endonuclease-like"/>
    <property type="match status" value="1"/>
</dbReference>